<dbReference type="EMBL" id="BMNQ01000004">
    <property type="protein sequence ID" value="GGJ86279.1"/>
    <property type="molecule type" value="Genomic_DNA"/>
</dbReference>
<sequence length="64" mass="7272">MNEQMKQIRAEAVEKGVEQEFLHQFYVIMSASAKHGTKTELIPEHAQGALEIALRKRGYDVEVS</sequence>
<dbReference type="AlphaFoldDB" id="A0A917PNY2"/>
<gene>
    <name evidence="1" type="ORF">GCM10007063_05970</name>
</gene>
<accession>A0A917PNY2</accession>
<dbReference type="RefSeq" id="WP_188631583.1">
    <property type="nucleotide sequence ID" value="NZ_BMNQ01000004.1"/>
</dbReference>
<reference evidence="1" key="1">
    <citation type="journal article" date="2014" name="Int. J. Syst. Evol. Microbiol.">
        <title>Complete genome sequence of Corynebacterium casei LMG S-19264T (=DSM 44701T), isolated from a smear-ripened cheese.</title>
        <authorList>
            <consortium name="US DOE Joint Genome Institute (JGI-PGF)"/>
            <person name="Walter F."/>
            <person name="Albersmeier A."/>
            <person name="Kalinowski J."/>
            <person name="Ruckert C."/>
        </authorList>
    </citation>
    <scope>NUCLEOTIDE SEQUENCE</scope>
    <source>
        <strain evidence="1">JCM 12580</strain>
    </source>
</reference>
<keyword evidence="2" id="KW-1185">Reference proteome</keyword>
<organism evidence="1 2">
    <name type="scientific">Lentibacillus kapialis</name>
    <dbReference type="NCBI Taxonomy" id="340214"/>
    <lineage>
        <taxon>Bacteria</taxon>
        <taxon>Bacillati</taxon>
        <taxon>Bacillota</taxon>
        <taxon>Bacilli</taxon>
        <taxon>Bacillales</taxon>
        <taxon>Bacillaceae</taxon>
        <taxon>Lentibacillus</taxon>
    </lineage>
</organism>
<name>A0A917PNY2_9BACI</name>
<reference evidence="1" key="2">
    <citation type="submission" date="2020-09" db="EMBL/GenBank/DDBJ databases">
        <authorList>
            <person name="Sun Q."/>
            <person name="Ohkuma M."/>
        </authorList>
    </citation>
    <scope>NUCLEOTIDE SEQUENCE</scope>
    <source>
        <strain evidence="1">JCM 12580</strain>
    </source>
</reference>
<protein>
    <submittedName>
        <fullName evidence="1">Uncharacterized protein</fullName>
    </submittedName>
</protein>
<comment type="caution">
    <text evidence="1">The sequence shown here is derived from an EMBL/GenBank/DDBJ whole genome shotgun (WGS) entry which is preliminary data.</text>
</comment>
<evidence type="ECO:0000313" key="2">
    <source>
        <dbReference type="Proteomes" id="UP000658382"/>
    </source>
</evidence>
<dbReference type="Proteomes" id="UP000658382">
    <property type="component" value="Unassembled WGS sequence"/>
</dbReference>
<evidence type="ECO:0000313" key="1">
    <source>
        <dbReference type="EMBL" id="GGJ86279.1"/>
    </source>
</evidence>
<proteinExistence type="predicted"/>